<organism evidence="2 3">
    <name type="scientific">Chryseobacterium taklimakanense</name>
    <dbReference type="NCBI Taxonomy" id="536441"/>
    <lineage>
        <taxon>Bacteria</taxon>
        <taxon>Pseudomonadati</taxon>
        <taxon>Bacteroidota</taxon>
        <taxon>Flavobacteriia</taxon>
        <taxon>Flavobacteriales</taxon>
        <taxon>Weeksellaceae</taxon>
        <taxon>Chryseobacterium group</taxon>
        <taxon>Chryseobacterium</taxon>
    </lineage>
</organism>
<reference evidence="2 3" key="1">
    <citation type="submission" date="2017-06" db="EMBL/GenBank/DDBJ databases">
        <authorList>
            <consortium name="Pathogen Informatics"/>
        </authorList>
    </citation>
    <scope>NUCLEOTIDE SEQUENCE [LARGE SCALE GENOMIC DNA]</scope>
    <source>
        <strain evidence="2 3">NCTC13490</strain>
    </source>
</reference>
<accession>A0A239XZ12</accession>
<keyword evidence="3" id="KW-1185">Reference proteome</keyword>
<protein>
    <recommendedName>
        <fullName evidence="4">Conjugal transfer protein</fullName>
    </recommendedName>
</protein>
<sequence length="228" mass="26369">MKAKFYLSAVLIAAHSLLTSSSGGSTPSWQQENVSFPMMNLEIRHTMEENGRQKEMKNKQTLNLATENQNKKQWTKLRETTVKIQDRLRFVDFAMQSIPTGYAITQEAARIRNNELLIIEELQTAPYALIVALPGQIQFADDLQMVVRLLAGIVVSYGAINQMEKAERKVLLDYALEEVKRLESESYYTLFLIRELRRKIEYKKALLEYYVNRDRQVVQSIINGINTF</sequence>
<name>A0A239XZ12_9FLAO</name>
<proteinExistence type="predicted"/>
<feature type="signal peptide" evidence="1">
    <location>
        <begin position="1"/>
        <end position="24"/>
    </location>
</feature>
<dbReference type="EMBL" id="LT906465">
    <property type="protein sequence ID" value="SNV51128.1"/>
    <property type="molecule type" value="Genomic_DNA"/>
</dbReference>
<feature type="chain" id="PRO_5013258241" description="Conjugal transfer protein" evidence="1">
    <location>
        <begin position="25"/>
        <end position="228"/>
    </location>
</feature>
<dbReference type="RefSeq" id="WP_095073870.1">
    <property type="nucleotide sequence ID" value="NZ_LT906465.1"/>
</dbReference>
<evidence type="ECO:0000256" key="1">
    <source>
        <dbReference type="SAM" id="SignalP"/>
    </source>
</evidence>
<dbReference type="KEGG" id="ctak:4412677_02608"/>
<evidence type="ECO:0008006" key="4">
    <source>
        <dbReference type="Google" id="ProtNLM"/>
    </source>
</evidence>
<keyword evidence="1" id="KW-0732">Signal</keyword>
<evidence type="ECO:0000313" key="3">
    <source>
        <dbReference type="Proteomes" id="UP000215196"/>
    </source>
</evidence>
<evidence type="ECO:0000313" key="2">
    <source>
        <dbReference type="EMBL" id="SNV51128.1"/>
    </source>
</evidence>
<dbReference type="Proteomes" id="UP000215196">
    <property type="component" value="Chromosome 1"/>
</dbReference>
<dbReference type="AlphaFoldDB" id="A0A239XZ12"/>
<gene>
    <name evidence="2" type="ORF">SAMEA4412677_02608</name>
</gene>